<dbReference type="AlphaFoldDB" id="A0A7K1UV56"/>
<name>A0A7K1UV56_9NOCA</name>
<dbReference type="RefSeq" id="WP_157387756.1">
    <property type="nucleotide sequence ID" value="NZ_WRPP01000002.1"/>
</dbReference>
<gene>
    <name evidence="1" type="ORF">GPX89_13290</name>
</gene>
<sequence length="169" mass="19091">MSLYGDPVTTEDGDDVTVESHTDIRGRMTIEEFIEARIAEDERVARKAGEQPGPIWDHALRESYPGIYTHEIDCEEEVFARVDYEPTADHIVSHDPARVLRQCAAMRSALETFETFGEAAELPTIGWIGLRNGVIRSLAAIWSDHPDYRDDWKQADERAVGVEQTCTDL</sequence>
<dbReference type="EMBL" id="WRPP01000002">
    <property type="protein sequence ID" value="MVU78215.1"/>
    <property type="molecule type" value="Genomic_DNA"/>
</dbReference>
<evidence type="ECO:0000313" key="1">
    <source>
        <dbReference type="EMBL" id="MVU78215.1"/>
    </source>
</evidence>
<dbReference type="InterPro" id="IPR046193">
    <property type="entry name" value="DUF6221"/>
</dbReference>
<protein>
    <submittedName>
        <fullName evidence="1">Uncharacterized protein</fullName>
    </submittedName>
</protein>
<organism evidence="1 2">
    <name type="scientific">Nocardia terrae</name>
    <dbReference type="NCBI Taxonomy" id="2675851"/>
    <lineage>
        <taxon>Bacteria</taxon>
        <taxon>Bacillati</taxon>
        <taxon>Actinomycetota</taxon>
        <taxon>Actinomycetes</taxon>
        <taxon>Mycobacteriales</taxon>
        <taxon>Nocardiaceae</taxon>
        <taxon>Nocardia</taxon>
    </lineage>
</organism>
<dbReference type="Proteomes" id="UP000466794">
    <property type="component" value="Unassembled WGS sequence"/>
</dbReference>
<accession>A0A7K1UV56</accession>
<comment type="caution">
    <text evidence="1">The sequence shown here is derived from an EMBL/GenBank/DDBJ whole genome shotgun (WGS) entry which is preliminary data.</text>
</comment>
<keyword evidence="2" id="KW-1185">Reference proteome</keyword>
<dbReference type="Pfam" id="PF19730">
    <property type="entry name" value="DUF6221"/>
    <property type="match status" value="1"/>
</dbReference>
<evidence type="ECO:0000313" key="2">
    <source>
        <dbReference type="Proteomes" id="UP000466794"/>
    </source>
</evidence>
<proteinExistence type="predicted"/>
<reference evidence="1 2" key="1">
    <citation type="submission" date="2019-12" db="EMBL/GenBank/DDBJ databases">
        <title>Nocardia sp. nov. ET3-3 isolated from soil.</title>
        <authorList>
            <person name="Kanchanasin P."/>
            <person name="Tanasupawat S."/>
            <person name="Yuki M."/>
            <person name="Kudo T."/>
        </authorList>
    </citation>
    <scope>NUCLEOTIDE SEQUENCE [LARGE SCALE GENOMIC DNA]</scope>
    <source>
        <strain evidence="1 2">ET3-3</strain>
    </source>
</reference>